<dbReference type="InterPro" id="IPR027951">
    <property type="entry name" value="Nepro_N"/>
</dbReference>
<evidence type="ECO:0000313" key="3">
    <source>
        <dbReference type="EMBL" id="ORY42044.1"/>
    </source>
</evidence>
<dbReference type="GO" id="GO:0000294">
    <property type="term" value="P:nuclear-transcribed mRNA catabolic process, RNase MRP-dependent"/>
    <property type="evidence" value="ECO:0007669"/>
    <property type="project" value="TreeGrafter"/>
</dbReference>
<reference evidence="3 4" key="1">
    <citation type="submission" date="2016-07" db="EMBL/GenBank/DDBJ databases">
        <title>Pervasive Adenine N6-methylation of Active Genes in Fungi.</title>
        <authorList>
            <consortium name="DOE Joint Genome Institute"/>
            <person name="Mondo S.J."/>
            <person name="Dannebaum R.O."/>
            <person name="Kuo R.C."/>
            <person name="Labutti K."/>
            <person name="Haridas S."/>
            <person name="Kuo A."/>
            <person name="Salamov A."/>
            <person name="Ahrendt S.R."/>
            <person name="Lipzen A."/>
            <person name="Sullivan W."/>
            <person name="Andreopoulos W.B."/>
            <person name="Clum A."/>
            <person name="Lindquist E."/>
            <person name="Daum C."/>
            <person name="Ramamoorthy G.K."/>
            <person name="Gryganskyi A."/>
            <person name="Culley D."/>
            <person name="Magnuson J.K."/>
            <person name="James T.Y."/>
            <person name="O'Malley M.A."/>
            <person name="Stajich J.E."/>
            <person name="Spatafora J.W."/>
            <person name="Visel A."/>
            <person name="Grigoriev I.V."/>
        </authorList>
    </citation>
    <scope>NUCLEOTIDE SEQUENCE [LARGE SCALE GENOMIC DNA]</scope>
    <source>
        <strain evidence="3 4">JEL800</strain>
    </source>
</reference>
<protein>
    <recommendedName>
        <fullName evidence="2">Nucleolus and neural progenitor protein-like N-terminal domain-containing protein</fullName>
    </recommendedName>
</protein>
<evidence type="ECO:0000313" key="4">
    <source>
        <dbReference type="Proteomes" id="UP000193642"/>
    </source>
</evidence>
<name>A0A1Y2C595_9FUNG</name>
<dbReference type="PANTHER" id="PTHR37792">
    <property type="entry name" value="RIBONUCLEASE MRP PROTEIN SUBUNIT RMP1"/>
    <property type="match status" value="1"/>
</dbReference>
<dbReference type="Pfam" id="PF14780">
    <property type="entry name" value="NEPRO_N"/>
    <property type="match status" value="1"/>
</dbReference>
<dbReference type="EMBL" id="MCGO01000030">
    <property type="protein sequence ID" value="ORY42044.1"/>
    <property type="molecule type" value="Genomic_DNA"/>
</dbReference>
<feature type="region of interest" description="Disordered" evidence="1">
    <location>
        <begin position="355"/>
        <end position="379"/>
    </location>
</feature>
<sequence>MTKSTTTFPITPRCVRHFSLLTSKPQPDQLPIEAALFLRLIYKNRNQHGNTKYFQMAMRTKKVLRRISESCVMVVARRALDSVGVKNPKNYKPSGNDKVPDAAIIAELLVEVRNLHLLMRHLVCSTRAGYSSFKVVAMQTYFIPTMLTFMAIFARLHQLALSVMDDLALSYEALRDILVNEMKATVVTVEGGRTVDVAGMEERLSNDLTDLYGESERGGVEDLFADYAETTKRTDVLSFTDSQQEIETEADLALDSSTTEALAPELDMFFASSTVTTELSPGSNATKKKKKRKVGDNPSLVDDAVKQTELLATSSKKPKTEFTADTQQSQKPSSISSESLSASSNSAAAKAKLLLAKQKKPKSTKSKMSADEIDAIFGL</sequence>
<dbReference type="Proteomes" id="UP000193642">
    <property type="component" value="Unassembled WGS sequence"/>
</dbReference>
<evidence type="ECO:0000256" key="1">
    <source>
        <dbReference type="SAM" id="MobiDB-lite"/>
    </source>
</evidence>
<dbReference type="OrthoDB" id="114080at2759"/>
<organism evidence="3 4">
    <name type="scientific">Rhizoclosmatium globosum</name>
    <dbReference type="NCBI Taxonomy" id="329046"/>
    <lineage>
        <taxon>Eukaryota</taxon>
        <taxon>Fungi</taxon>
        <taxon>Fungi incertae sedis</taxon>
        <taxon>Chytridiomycota</taxon>
        <taxon>Chytridiomycota incertae sedis</taxon>
        <taxon>Chytridiomycetes</taxon>
        <taxon>Chytridiales</taxon>
        <taxon>Chytriomycetaceae</taxon>
        <taxon>Rhizoclosmatium</taxon>
    </lineage>
</organism>
<feature type="region of interest" description="Disordered" evidence="1">
    <location>
        <begin position="314"/>
        <end position="342"/>
    </location>
</feature>
<keyword evidence="4" id="KW-1185">Reference proteome</keyword>
<feature type="domain" description="Nucleolus and neural progenitor protein-like N-terminal" evidence="2">
    <location>
        <begin position="25"/>
        <end position="174"/>
    </location>
</feature>
<dbReference type="GO" id="GO:0000466">
    <property type="term" value="P:maturation of 5.8S rRNA from tricistronic rRNA transcript (SSU-rRNA, 5.8S rRNA, LSU-rRNA)"/>
    <property type="evidence" value="ECO:0007669"/>
    <property type="project" value="TreeGrafter"/>
</dbReference>
<dbReference type="AlphaFoldDB" id="A0A1Y2C595"/>
<dbReference type="PANTHER" id="PTHR37792:SF1">
    <property type="entry name" value="RIBONUCLEASE MRP PROTEIN SUBUNIT RMP1"/>
    <property type="match status" value="1"/>
</dbReference>
<gene>
    <name evidence="3" type="ORF">BCR33DRAFT_786748</name>
</gene>
<dbReference type="GO" id="GO:0042134">
    <property type="term" value="F:rRNA primary transcript binding"/>
    <property type="evidence" value="ECO:0007669"/>
    <property type="project" value="InterPro"/>
</dbReference>
<accession>A0A1Y2C595</accession>
<proteinExistence type="predicted"/>
<evidence type="ECO:0000259" key="2">
    <source>
        <dbReference type="Pfam" id="PF14780"/>
    </source>
</evidence>
<comment type="caution">
    <text evidence="3">The sequence shown here is derived from an EMBL/GenBank/DDBJ whole genome shotgun (WGS) entry which is preliminary data.</text>
</comment>
<dbReference type="GO" id="GO:0000172">
    <property type="term" value="C:ribonuclease MRP complex"/>
    <property type="evidence" value="ECO:0007669"/>
    <property type="project" value="InterPro"/>
</dbReference>
<dbReference type="InterPro" id="IPR047205">
    <property type="entry name" value="RMP1"/>
</dbReference>
<feature type="compositionally biased region" description="Low complexity" evidence="1">
    <location>
        <begin position="327"/>
        <end position="342"/>
    </location>
</feature>